<dbReference type="PROSITE" id="PS51720">
    <property type="entry name" value="G_AIG1"/>
    <property type="match status" value="2"/>
</dbReference>
<feature type="domain" description="AIG1-type G" evidence="5">
    <location>
        <begin position="31"/>
        <end position="221"/>
    </location>
</feature>
<comment type="caution">
    <text evidence="6">The sequence shown here is derived from an EMBL/GenBank/DDBJ whole genome shotgun (WGS) entry which is preliminary data.</text>
</comment>
<dbReference type="FunFam" id="3.40.50.300:FF:000366">
    <property type="entry name" value="GTPase, IMAP family member 2"/>
    <property type="match status" value="1"/>
</dbReference>
<dbReference type="InterPro" id="IPR045058">
    <property type="entry name" value="GIMA/IAN/Toc"/>
</dbReference>
<dbReference type="PANTHER" id="PTHR10903:SF170">
    <property type="entry name" value="GTPASE IMAP FAMILY MEMBER 7"/>
    <property type="match status" value="1"/>
</dbReference>
<evidence type="ECO:0000256" key="4">
    <source>
        <dbReference type="SAM" id="MobiDB-lite"/>
    </source>
</evidence>
<gene>
    <name evidence="6" type="ORF">JOQ06_007910</name>
</gene>
<evidence type="ECO:0000256" key="3">
    <source>
        <dbReference type="ARBA" id="ARBA00023134"/>
    </source>
</evidence>
<evidence type="ECO:0000313" key="7">
    <source>
        <dbReference type="Proteomes" id="UP001219934"/>
    </source>
</evidence>
<dbReference type="Gene3D" id="3.40.50.300">
    <property type="entry name" value="P-loop containing nucleotide triphosphate hydrolases"/>
    <property type="match status" value="2"/>
</dbReference>
<proteinExistence type="inferred from homology"/>
<keyword evidence="3" id="KW-0342">GTP-binding</keyword>
<evidence type="ECO:0000259" key="5">
    <source>
        <dbReference type="PROSITE" id="PS51720"/>
    </source>
</evidence>
<dbReference type="InterPro" id="IPR027417">
    <property type="entry name" value="P-loop_NTPase"/>
</dbReference>
<name>A0AAD6A5Z9_9TELE</name>
<evidence type="ECO:0000313" key="6">
    <source>
        <dbReference type="EMBL" id="KAJ4919074.1"/>
    </source>
</evidence>
<dbReference type="InterPro" id="IPR006703">
    <property type="entry name" value="G_AIG1"/>
</dbReference>
<feature type="domain" description="AIG1-type G" evidence="5">
    <location>
        <begin position="225"/>
        <end position="424"/>
    </location>
</feature>
<keyword evidence="2" id="KW-0547">Nucleotide-binding</keyword>
<accession>A0AAD6A5Z9</accession>
<protein>
    <recommendedName>
        <fullName evidence="5">AIG1-type G domain-containing protein</fullName>
    </recommendedName>
</protein>
<reference evidence="6" key="1">
    <citation type="submission" date="2022-11" db="EMBL/GenBank/DDBJ databases">
        <title>Chromosome-level genome of Pogonophryne albipinna.</title>
        <authorList>
            <person name="Jo E."/>
        </authorList>
    </citation>
    <scope>NUCLEOTIDE SEQUENCE</scope>
    <source>
        <strain evidence="6">SGF0006</strain>
        <tissue evidence="6">Muscle</tissue>
    </source>
</reference>
<keyword evidence="7" id="KW-1185">Reference proteome</keyword>
<dbReference type="SUPFAM" id="SSF52540">
    <property type="entry name" value="P-loop containing nucleoside triphosphate hydrolases"/>
    <property type="match status" value="2"/>
</dbReference>
<dbReference type="AlphaFoldDB" id="A0AAD6A5Z9"/>
<evidence type="ECO:0000256" key="2">
    <source>
        <dbReference type="ARBA" id="ARBA00022741"/>
    </source>
</evidence>
<feature type="compositionally biased region" description="Basic and acidic residues" evidence="4">
    <location>
        <begin position="1"/>
        <end position="18"/>
    </location>
</feature>
<dbReference type="EMBL" id="JAPTMU010000347">
    <property type="protein sequence ID" value="KAJ4919074.1"/>
    <property type="molecule type" value="Genomic_DNA"/>
</dbReference>
<evidence type="ECO:0000256" key="1">
    <source>
        <dbReference type="ARBA" id="ARBA00008535"/>
    </source>
</evidence>
<feature type="region of interest" description="Disordered" evidence="4">
    <location>
        <begin position="1"/>
        <end position="29"/>
    </location>
</feature>
<sequence>MFDERHHQDNNESDDVKQSRNQQLKAEQPDSPDLTIVLLGKTGVGKSASGNTILGRTTEFKSELTFRSVTTEISERRGSVFGKQISVVDTPGILDCKDTEKIEHYCQDLLRSSRRCLFLVTLRVGRFTKEDQEALKTAIEVLGGRGLKKSCLFFTGGDALKGKTFEDFIFEEGDKAKLPDVVQMFEGRYHLFNNESDDEEQVRNLLLKYGHLKTEKQPDSPAGVSKEKRIVMLGLPGAGKSSSGNTILRSERFKSAAGFDSVSQRMTSASATVEGCEVTVVDTPGFTDKDLTPVQLYLQIMRSVVEASPGVHAFVIVVRVGRITKADIKLFELLPILFKGDALKHSIVLFTHGDVLKGQSIEGLIRSNRHVSKLVSMCGGRYCVFDNNTKNSRQQVRAFQSKIDEMVSANGGQHYTNKWFRMAETFLQGFRQALQVVVMR</sequence>
<organism evidence="6 7">
    <name type="scientific">Pogonophryne albipinna</name>
    <dbReference type="NCBI Taxonomy" id="1090488"/>
    <lineage>
        <taxon>Eukaryota</taxon>
        <taxon>Metazoa</taxon>
        <taxon>Chordata</taxon>
        <taxon>Craniata</taxon>
        <taxon>Vertebrata</taxon>
        <taxon>Euteleostomi</taxon>
        <taxon>Actinopterygii</taxon>
        <taxon>Neopterygii</taxon>
        <taxon>Teleostei</taxon>
        <taxon>Neoteleostei</taxon>
        <taxon>Acanthomorphata</taxon>
        <taxon>Eupercaria</taxon>
        <taxon>Perciformes</taxon>
        <taxon>Notothenioidei</taxon>
        <taxon>Pogonophryne</taxon>
    </lineage>
</organism>
<dbReference type="GO" id="GO:0005525">
    <property type="term" value="F:GTP binding"/>
    <property type="evidence" value="ECO:0007669"/>
    <property type="project" value="UniProtKB-KW"/>
</dbReference>
<dbReference type="Proteomes" id="UP001219934">
    <property type="component" value="Unassembled WGS sequence"/>
</dbReference>
<comment type="similarity">
    <text evidence="1">Belongs to the TRAFAC class TrmE-Era-EngA-EngB-Septin-like GTPase superfamily. AIG1/Toc34/Toc159-like paraseptin GTPase family. IAN subfamily.</text>
</comment>
<dbReference type="PANTHER" id="PTHR10903">
    <property type="entry name" value="GTPASE, IMAP FAMILY MEMBER-RELATED"/>
    <property type="match status" value="1"/>
</dbReference>
<dbReference type="Pfam" id="PF04548">
    <property type="entry name" value="AIG1"/>
    <property type="match status" value="2"/>
</dbReference>